<feature type="compositionally biased region" description="Polar residues" evidence="1">
    <location>
        <begin position="104"/>
        <end position="114"/>
    </location>
</feature>
<feature type="region of interest" description="Disordered" evidence="1">
    <location>
        <begin position="58"/>
        <end position="92"/>
    </location>
</feature>
<feature type="compositionally biased region" description="Polar residues" evidence="1">
    <location>
        <begin position="757"/>
        <end position="788"/>
    </location>
</feature>
<evidence type="ECO:0000313" key="2">
    <source>
        <dbReference type="EMBL" id="CDI56937.1"/>
    </source>
</evidence>
<reference evidence="2" key="1">
    <citation type="journal article" date="2014" name="Genome Biol. Evol.">
        <title>Gene Loss Rather Than Gene Gain Is Associated with a Host Jump from Monocots to Dicots in the Smut Fungus Melanopsichium pennsylvanicum.</title>
        <authorList>
            <person name="Sharma R."/>
            <person name="Mishra B."/>
            <person name="Runge F."/>
            <person name="Thines M."/>
        </authorList>
    </citation>
    <scope>NUCLEOTIDE SEQUENCE</scope>
    <source>
        <strain evidence="2">4</strain>
    </source>
</reference>
<feature type="region of interest" description="Disordered" evidence="1">
    <location>
        <begin position="103"/>
        <end position="122"/>
    </location>
</feature>
<evidence type="ECO:0000256" key="1">
    <source>
        <dbReference type="SAM" id="MobiDB-lite"/>
    </source>
</evidence>
<feature type="region of interest" description="Disordered" evidence="1">
    <location>
        <begin position="749"/>
        <end position="800"/>
    </location>
</feature>
<feature type="compositionally biased region" description="Polar residues" evidence="1">
    <location>
        <begin position="59"/>
        <end position="92"/>
    </location>
</feature>
<organism evidence="2">
    <name type="scientific">Melanopsichium pennsylvanicum 4</name>
    <dbReference type="NCBI Taxonomy" id="1398559"/>
    <lineage>
        <taxon>Eukaryota</taxon>
        <taxon>Fungi</taxon>
        <taxon>Dikarya</taxon>
        <taxon>Basidiomycota</taxon>
        <taxon>Ustilaginomycotina</taxon>
        <taxon>Ustilaginomycetes</taxon>
        <taxon>Ustilaginales</taxon>
        <taxon>Ustilaginaceae</taxon>
        <taxon>Melanopsichium</taxon>
    </lineage>
</organism>
<name>A0A077RC64_9BASI</name>
<feature type="region of interest" description="Disordered" evidence="1">
    <location>
        <begin position="473"/>
        <end position="493"/>
    </location>
</feature>
<dbReference type="AlphaFoldDB" id="A0A077RC64"/>
<proteinExistence type="predicted"/>
<dbReference type="EMBL" id="HG529707">
    <property type="protein sequence ID" value="CDI56937.1"/>
    <property type="molecule type" value="Genomic_DNA"/>
</dbReference>
<feature type="region of interest" description="Disordered" evidence="1">
    <location>
        <begin position="18"/>
        <end position="40"/>
    </location>
</feature>
<accession>A0A077RC64</accession>
<protein>
    <submittedName>
        <fullName evidence="2">Uncharacterized protein</fullName>
    </submittedName>
</protein>
<sequence>MANPPSQAYTIETIMVPQKGSTTPSMPTTPHIPTKETPVGGKYRFSLDALHVPFITSPRKASSSPVKPNIDSTTGHDVAATSCSDGTNDSDTSTALVSAKIDTRSASNHANPMTEQLAPPNELRAKRSALPSSATEASYRASRAVSLHRVSFSPSTEQVAEAREQALSLAALGSEARAQSIKAEGNMHPVKSKARTGFAKWRGLKSKSTSDLTNTNRRLSLDSTLSTSSHVKSSPAERFEDRAALAGAAAAKRRLFRWDGNGIHQSGASDKGKVAKVKMTKHQALAARHAKTLEQVINAGMGLHPVPPRVSSANDPFRQTDASKKKALRAEPIPVVDKSQLKGLKSALLDVKMANNIISELRSMPVPLDALRSGVGKIIPDVQIGTAGEHGQERVLSANLPDTVLEGHFSRDDSEIRKRLDATTEALGAATPAAGRLPIEREAKSAAEEALRKFTLNAEVAASPQKALVTARTSSLPPSAEDGTTPAALQAGLTPVSNPKVDVAKPGARPLKMVCLDCGEQEAHQRHAQHLEAAAGVTKAPAPANEVKGGFNLTSVATGAAAALASVGGFISARSAKGARPPLSKSMSVANLPALQGGQRLMGSAPLQLLMDPIGTAAQNSGAFDVLANVTGTALRATQDMESIHPPIDRMAIFVHWWGFEITLPKASMAYLATAHSVSGAFLSFLQTIAATGGVPELLPFIKYISTYMEVEYKAIQAQDQGHGVCIAGTWFMPLALIPRPWDYPLDGRPPAVPSAPNAQPTSVSFSGSAPQNVPASMPISPSTNDNTAPPKRHAFKKVQPDEDSAIANIAILGKGALPLQPVPPKRNLSPNQSAAIRAARTEKIPNDLSPRHPRSSSVASTKSAKVIAGLTNGNIMAAIGMQSEATLAIVEEMPEVRSLRIKA</sequence>
<feature type="compositionally biased region" description="Polar residues" evidence="1">
    <location>
        <begin position="19"/>
        <end position="28"/>
    </location>
</feature>